<accession>A0A3B0C2H6</accession>
<dbReference type="PROSITE" id="PS50043">
    <property type="entry name" value="HTH_LUXR_2"/>
    <property type="match status" value="1"/>
</dbReference>
<dbReference type="PANTHER" id="PTHR43214:SF43">
    <property type="entry name" value="TWO-COMPONENT RESPONSE REGULATOR"/>
    <property type="match status" value="1"/>
</dbReference>
<keyword evidence="2 6" id="KW-0238">DNA-binding</keyword>
<dbReference type="OrthoDB" id="9795108at2"/>
<dbReference type="PROSITE" id="PS50110">
    <property type="entry name" value="RESPONSE_REGULATORY"/>
    <property type="match status" value="1"/>
</dbReference>
<feature type="modified residue" description="4-aspartylphosphate" evidence="3">
    <location>
        <position position="55"/>
    </location>
</feature>
<evidence type="ECO:0000256" key="3">
    <source>
        <dbReference type="PROSITE-ProRule" id="PRU00169"/>
    </source>
</evidence>
<dbReference type="CDD" id="cd06170">
    <property type="entry name" value="LuxR_C_like"/>
    <property type="match status" value="1"/>
</dbReference>
<keyword evidence="1 3" id="KW-0597">Phosphoprotein</keyword>
<dbReference type="InterPro" id="IPR039420">
    <property type="entry name" value="WalR-like"/>
</dbReference>
<name>A0A3B0C2H6_9FLAO</name>
<protein>
    <submittedName>
        <fullName evidence="6">DNA-binding response regulator</fullName>
    </submittedName>
</protein>
<evidence type="ECO:0000259" key="4">
    <source>
        <dbReference type="PROSITE" id="PS50043"/>
    </source>
</evidence>
<dbReference type="InterPro" id="IPR016032">
    <property type="entry name" value="Sig_transdc_resp-reg_C-effctor"/>
</dbReference>
<dbReference type="GO" id="GO:0003677">
    <property type="term" value="F:DNA binding"/>
    <property type="evidence" value="ECO:0007669"/>
    <property type="project" value="UniProtKB-KW"/>
</dbReference>
<dbReference type="InterPro" id="IPR001789">
    <property type="entry name" value="Sig_transdc_resp-reg_receiver"/>
</dbReference>
<dbReference type="PRINTS" id="PR00038">
    <property type="entry name" value="HTHLUXR"/>
</dbReference>
<dbReference type="PANTHER" id="PTHR43214">
    <property type="entry name" value="TWO-COMPONENT RESPONSE REGULATOR"/>
    <property type="match status" value="1"/>
</dbReference>
<evidence type="ECO:0000256" key="1">
    <source>
        <dbReference type="ARBA" id="ARBA00022553"/>
    </source>
</evidence>
<feature type="domain" description="Response regulatory" evidence="5">
    <location>
        <begin position="4"/>
        <end position="120"/>
    </location>
</feature>
<dbReference type="GO" id="GO:0006355">
    <property type="term" value="P:regulation of DNA-templated transcription"/>
    <property type="evidence" value="ECO:0007669"/>
    <property type="project" value="InterPro"/>
</dbReference>
<comment type="caution">
    <text evidence="6">The sequence shown here is derived from an EMBL/GenBank/DDBJ whole genome shotgun (WGS) entry which is preliminary data.</text>
</comment>
<dbReference type="Gene3D" id="3.40.50.2300">
    <property type="match status" value="1"/>
</dbReference>
<dbReference type="SMART" id="SM00421">
    <property type="entry name" value="HTH_LUXR"/>
    <property type="match status" value="1"/>
</dbReference>
<dbReference type="SUPFAM" id="SSF52172">
    <property type="entry name" value="CheY-like"/>
    <property type="match status" value="1"/>
</dbReference>
<dbReference type="RefSeq" id="WP_120713042.1">
    <property type="nucleotide sequence ID" value="NZ_RBCJ01000003.1"/>
</dbReference>
<dbReference type="AlphaFoldDB" id="A0A3B0C2H6"/>
<organism evidence="6 7">
    <name type="scientific">Ulvibacterium marinum</name>
    <dbReference type="NCBI Taxonomy" id="2419782"/>
    <lineage>
        <taxon>Bacteria</taxon>
        <taxon>Pseudomonadati</taxon>
        <taxon>Bacteroidota</taxon>
        <taxon>Flavobacteriia</taxon>
        <taxon>Flavobacteriales</taxon>
        <taxon>Flavobacteriaceae</taxon>
        <taxon>Ulvibacterium</taxon>
    </lineage>
</organism>
<dbReference type="SUPFAM" id="SSF46894">
    <property type="entry name" value="C-terminal effector domain of the bipartite response regulators"/>
    <property type="match status" value="1"/>
</dbReference>
<sequence length="210" mass="24011">MSVKIILVDDHKLFLNGLESILKNELGIDVIGTATNGLELLELMERHSPQIILTDIRMPIMDGIAITKLFQKKYPRTSIIALSMFDQEDDVVEMLDAGAKGYVIKNAEKEELVEAIHTVSKGSHYFSPKFKGIHEKWTAMERQTKDLKLTRRERQILALLIRGKTSQQMAQELNLSRFTIDTHRKNIHKKLGIKSNLILVKEASKYLDDN</sequence>
<dbReference type="CDD" id="cd17535">
    <property type="entry name" value="REC_NarL-like"/>
    <property type="match status" value="1"/>
</dbReference>
<feature type="domain" description="HTH luxR-type" evidence="4">
    <location>
        <begin position="142"/>
        <end position="207"/>
    </location>
</feature>
<dbReference type="InterPro" id="IPR011006">
    <property type="entry name" value="CheY-like_superfamily"/>
</dbReference>
<dbReference type="Pfam" id="PF00072">
    <property type="entry name" value="Response_reg"/>
    <property type="match status" value="1"/>
</dbReference>
<dbReference type="InterPro" id="IPR000792">
    <property type="entry name" value="Tscrpt_reg_LuxR_C"/>
</dbReference>
<dbReference type="Pfam" id="PF00196">
    <property type="entry name" value="GerE"/>
    <property type="match status" value="1"/>
</dbReference>
<dbReference type="EMBL" id="RBCJ01000003">
    <property type="protein sequence ID" value="RKN80233.1"/>
    <property type="molecule type" value="Genomic_DNA"/>
</dbReference>
<reference evidence="6 7" key="1">
    <citation type="submission" date="2018-10" db="EMBL/GenBank/DDBJ databases">
        <title>Ulvibacterium marinum gen. nov., sp. nov., a novel marine bacterium of the family Flavobacteriaceae, isolated from a culture of the green alga Ulva prolifera.</title>
        <authorList>
            <person name="Zhang Z."/>
        </authorList>
    </citation>
    <scope>NUCLEOTIDE SEQUENCE [LARGE SCALE GENOMIC DNA]</scope>
    <source>
        <strain evidence="6 7">CCMM003</strain>
    </source>
</reference>
<dbReference type="SMART" id="SM00448">
    <property type="entry name" value="REC"/>
    <property type="match status" value="1"/>
</dbReference>
<dbReference type="GO" id="GO:0000160">
    <property type="term" value="P:phosphorelay signal transduction system"/>
    <property type="evidence" value="ECO:0007669"/>
    <property type="project" value="InterPro"/>
</dbReference>
<evidence type="ECO:0000313" key="6">
    <source>
        <dbReference type="EMBL" id="RKN80233.1"/>
    </source>
</evidence>
<dbReference type="InterPro" id="IPR058245">
    <property type="entry name" value="NreC/VraR/RcsB-like_REC"/>
</dbReference>
<keyword evidence="7" id="KW-1185">Reference proteome</keyword>
<evidence type="ECO:0000259" key="5">
    <source>
        <dbReference type="PROSITE" id="PS50110"/>
    </source>
</evidence>
<evidence type="ECO:0000256" key="2">
    <source>
        <dbReference type="ARBA" id="ARBA00023125"/>
    </source>
</evidence>
<proteinExistence type="predicted"/>
<dbReference type="Proteomes" id="UP000276603">
    <property type="component" value="Unassembled WGS sequence"/>
</dbReference>
<evidence type="ECO:0000313" key="7">
    <source>
        <dbReference type="Proteomes" id="UP000276603"/>
    </source>
</evidence>
<gene>
    <name evidence="6" type="ORF">D7Z94_18565</name>
</gene>